<evidence type="ECO:0000256" key="3">
    <source>
        <dbReference type="ARBA" id="ARBA00023052"/>
    </source>
</evidence>
<feature type="domain" description="Dehydrogenase E1 component" evidence="4">
    <location>
        <begin position="5"/>
        <end position="231"/>
    </location>
</feature>
<dbReference type="InterPro" id="IPR050642">
    <property type="entry name" value="PDH_E1_Alpha_Subunit"/>
</dbReference>
<accession>A0A0F9QDL5</accession>
<dbReference type="InterPro" id="IPR029061">
    <property type="entry name" value="THDP-binding"/>
</dbReference>
<evidence type="ECO:0000256" key="1">
    <source>
        <dbReference type="ARBA" id="ARBA00001964"/>
    </source>
</evidence>
<reference evidence="5" key="1">
    <citation type="journal article" date="2015" name="Nature">
        <title>Complex archaea that bridge the gap between prokaryotes and eukaryotes.</title>
        <authorList>
            <person name="Spang A."/>
            <person name="Saw J.H."/>
            <person name="Jorgensen S.L."/>
            <person name="Zaremba-Niedzwiedzka K."/>
            <person name="Martijn J."/>
            <person name="Lind A.E."/>
            <person name="van Eijk R."/>
            <person name="Schleper C."/>
            <person name="Guy L."/>
            <person name="Ettema T.J."/>
        </authorList>
    </citation>
    <scope>NUCLEOTIDE SEQUENCE</scope>
</reference>
<evidence type="ECO:0000259" key="4">
    <source>
        <dbReference type="Pfam" id="PF00676"/>
    </source>
</evidence>
<name>A0A0F9QDL5_9ZZZZ</name>
<dbReference type="SUPFAM" id="SSF52518">
    <property type="entry name" value="Thiamin diphosphate-binding fold (THDP-binding)"/>
    <property type="match status" value="1"/>
</dbReference>
<proteinExistence type="predicted"/>
<dbReference type="Pfam" id="PF00676">
    <property type="entry name" value="E1_dh"/>
    <property type="match status" value="1"/>
</dbReference>
<dbReference type="EMBL" id="LAZR01001691">
    <property type="protein sequence ID" value="KKN40659.1"/>
    <property type="molecule type" value="Genomic_DNA"/>
</dbReference>
<dbReference type="PANTHER" id="PTHR11516:SF60">
    <property type="entry name" value="PYRUVATE DEHYDROGENASE E1 COMPONENT SUBUNIT ALPHA"/>
    <property type="match status" value="1"/>
</dbReference>
<sequence length="249" mass="27490">MDRLLAEILGKSTGYNRGRAGSMNATAVEVGNLWSTAIVGANLSLAVGAGLTAKMKKTRRVTLCFFGEGASNTGAFHESLNLASIWKLPVIFLCENNLYAVSTPLASSTSCASIAERASSYSMPGVSIDGNDVFAVYRAVCKAVEKARRGEGPSLIECRTYRWEGHYVGDPRVYRSKEEENKWKKKDPIKRFESRLIEMKICSIKEIEIIHRQVKQEMDEALRFATGAPEPSGEEVMDYLYSPSSEKVT</sequence>
<comment type="caution">
    <text evidence="5">The sequence shown here is derived from an EMBL/GenBank/DDBJ whole genome shotgun (WGS) entry which is preliminary data.</text>
</comment>
<keyword evidence="3" id="KW-0786">Thiamine pyrophosphate</keyword>
<comment type="cofactor">
    <cofactor evidence="1">
        <name>thiamine diphosphate</name>
        <dbReference type="ChEBI" id="CHEBI:58937"/>
    </cofactor>
</comment>
<dbReference type="InterPro" id="IPR001017">
    <property type="entry name" value="DH_E1"/>
</dbReference>
<evidence type="ECO:0000256" key="2">
    <source>
        <dbReference type="ARBA" id="ARBA00023002"/>
    </source>
</evidence>
<dbReference type="GO" id="GO:0004739">
    <property type="term" value="F:pyruvate dehydrogenase (acetyl-transferring) activity"/>
    <property type="evidence" value="ECO:0007669"/>
    <property type="project" value="TreeGrafter"/>
</dbReference>
<dbReference type="Gene3D" id="3.40.50.970">
    <property type="match status" value="1"/>
</dbReference>
<dbReference type="PANTHER" id="PTHR11516">
    <property type="entry name" value="PYRUVATE DEHYDROGENASE E1 COMPONENT, ALPHA SUBUNIT BACTERIAL AND ORGANELLAR"/>
    <property type="match status" value="1"/>
</dbReference>
<dbReference type="GO" id="GO:0006086">
    <property type="term" value="P:pyruvate decarboxylation to acetyl-CoA"/>
    <property type="evidence" value="ECO:0007669"/>
    <property type="project" value="TreeGrafter"/>
</dbReference>
<evidence type="ECO:0000313" key="5">
    <source>
        <dbReference type="EMBL" id="KKN40659.1"/>
    </source>
</evidence>
<keyword evidence="2" id="KW-0560">Oxidoreductase</keyword>
<protein>
    <recommendedName>
        <fullName evidence="4">Dehydrogenase E1 component domain-containing protein</fullName>
    </recommendedName>
</protein>
<gene>
    <name evidence="5" type="ORF">LCGC14_0731160</name>
</gene>
<dbReference type="CDD" id="cd02000">
    <property type="entry name" value="TPP_E1_PDC_ADC_BCADC"/>
    <property type="match status" value="1"/>
</dbReference>
<dbReference type="AlphaFoldDB" id="A0A0F9QDL5"/>
<organism evidence="5">
    <name type="scientific">marine sediment metagenome</name>
    <dbReference type="NCBI Taxonomy" id="412755"/>
    <lineage>
        <taxon>unclassified sequences</taxon>
        <taxon>metagenomes</taxon>
        <taxon>ecological metagenomes</taxon>
    </lineage>
</organism>